<dbReference type="EMBL" id="JBHLSV010000014">
    <property type="protein sequence ID" value="MFC0674716.1"/>
    <property type="molecule type" value="Genomic_DNA"/>
</dbReference>
<evidence type="ECO:0000313" key="1">
    <source>
        <dbReference type="EMBL" id="MFC0674716.1"/>
    </source>
</evidence>
<dbReference type="Proteomes" id="UP001589793">
    <property type="component" value="Unassembled WGS sequence"/>
</dbReference>
<gene>
    <name evidence="1" type="ORF">ACFFF6_12180</name>
</gene>
<accession>A0ABV6RD84</accession>
<proteinExistence type="predicted"/>
<keyword evidence="2" id="KW-1185">Reference proteome</keyword>
<evidence type="ECO:0008006" key="3">
    <source>
        <dbReference type="Google" id="ProtNLM"/>
    </source>
</evidence>
<dbReference type="RefSeq" id="WP_376981066.1">
    <property type="nucleotide sequence ID" value="NZ_JBHLSV010000014.1"/>
</dbReference>
<name>A0ABV6RD84_9MICO</name>
<sequence length="149" mass="16138">MQIHDSLAALEHCRAGFPIWGRLREAITASSSHAVGQMHSLGDAITFLRTPRRHRGDAFVAHRRYVEIVAAAGSPVLLEVAPIADLVVTTPYCDLSDRELLAGAGERVRLEPGQIAVLELQEAIRYPEEAAEAPTVLHVSVERFPAAAA</sequence>
<reference evidence="1 2" key="1">
    <citation type="submission" date="2024-09" db="EMBL/GenBank/DDBJ databases">
        <authorList>
            <person name="Sun Q."/>
            <person name="Mori K."/>
        </authorList>
    </citation>
    <scope>NUCLEOTIDE SEQUENCE [LARGE SCALE GENOMIC DNA]</scope>
    <source>
        <strain evidence="1 2">CICC 10874</strain>
    </source>
</reference>
<comment type="caution">
    <text evidence="1">The sequence shown here is derived from an EMBL/GenBank/DDBJ whole genome shotgun (WGS) entry which is preliminary data.</text>
</comment>
<evidence type="ECO:0000313" key="2">
    <source>
        <dbReference type="Proteomes" id="UP001589793"/>
    </source>
</evidence>
<organism evidence="1 2">
    <name type="scientific">Brachybacterium hainanense</name>
    <dbReference type="NCBI Taxonomy" id="1541174"/>
    <lineage>
        <taxon>Bacteria</taxon>
        <taxon>Bacillati</taxon>
        <taxon>Actinomycetota</taxon>
        <taxon>Actinomycetes</taxon>
        <taxon>Micrococcales</taxon>
        <taxon>Dermabacteraceae</taxon>
        <taxon>Brachybacterium</taxon>
    </lineage>
</organism>
<protein>
    <recommendedName>
        <fullName evidence="3">DUF386 domain-containing protein</fullName>
    </recommendedName>
</protein>